<dbReference type="PANTHER" id="PTHR12654:SF0">
    <property type="entry name" value="NON-LYSOSOMAL GLUCOSYLCERAMIDASE"/>
    <property type="match status" value="1"/>
</dbReference>
<evidence type="ECO:0000259" key="1">
    <source>
        <dbReference type="Pfam" id="PF04685"/>
    </source>
</evidence>
<dbReference type="InterPro" id="IPR008928">
    <property type="entry name" value="6-hairpin_glycosidase_sf"/>
</dbReference>
<dbReference type="AlphaFoldDB" id="A0A1X7SVA6"/>
<feature type="domain" description="Glycosyl-hydrolase family 116 catalytic region" evidence="1">
    <location>
        <begin position="177"/>
        <end position="322"/>
    </location>
</feature>
<dbReference type="SUPFAM" id="SSF48208">
    <property type="entry name" value="Six-hairpin glycosidases"/>
    <property type="match status" value="1"/>
</dbReference>
<organism evidence="2">
    <name type="scientific">Amphimedon queenslandica</name>
    <name type="common">Sponge</name>
    <dbReference type="NCBI Taxonomy" id="400682"/>
    <lineage>
        <taxon>Eukaryota</taxon>
        <taxon>Metazoa</taxon>
        <taxon>Porifera</taxon>
        <taxon>Demospongiae</taxon>
        <taxon>Heteroscleromorpha</taxon>
        <taxon>Haplosclerida</taxon>
        <taxon>Niphatidae</taxon>
        <taxon>Amphimedon</taxon>
    </lineage>
</organism>
<dbReference type="GO" id="GO:0005975">
    <property type="term" value="P:carbohydrate metabolic process"/>
    <property type="evidence" value="ECO:0007669"/>
    <property type="project" value="InterPro"/>
</dbReference>
<dbReference type="EnsemblMetazoa" id="Aqu2.1.05925_001">
    <property type="protein sequence ID" value="Aqu2.1.05925_001"/>
    <property type="gene ID" value="Aqu2.1.05925"/>
</dbReference>
<dbReference type="Pfam" id="PF04685">
    <property type="entry name" value="DUF608"/>
    <property type="match status" value="1"/>
</dbReference>
<protein>
    <recommendedName>
        <fullName evidence="1">Glycosyl-hydrolase family 116 catalytic region domain-containing protein</fullName>
    </recommendedName>
</protein>
<dbReference type="OrthoDB" id="10014590at2759"/>
<sequence>FPDKDFFGLPVGNFYTNLFKDSVDVVQKLGSDLSTTVSDIANLHTPFLKSSLPTTLQDMLINSLSHVRSAFWLNDGRWRQWEAYDCVNIDSVHNDGERHIPYIFIFPNSTISKLYAWAKYQASNGMIHEQLRCGCMTMSDQSPRVEYGCGRTMSDVSSMFIVYLLELLTWHDDPYSQQVVRDLYNASKKAAQWHMSVSTAEGIPIHMVDTYDVLRLESYPYDTYSGSFHLLAMKAAETLAYAMGDIEFAETCQKAFITGQQALDRLLWNETARYYNAYTLQTETDGIDKADTDPLGAIMTDTFYSQVLAYSLGLGTLVQNETRLKLHMKAELEHNDSPYGMLVLTGRHPYPGPYTDNAVWMMGNPNWATINMHLGEDVNQALQVGIKAMEHWRSVIHDEWNVVGIMGGLGYGADGMPYITSHYGYFMSSWHMVMALSGQKANMSEKSLTFDPKLDSLTDPPFVLPVLLPGVWGYLQNSRYQVGTDSKVSYSLVLHFGSLELSHLSVADCIHPDSSINIVTQQATSWSCSYT</sequence>
<dbReference type="InterPro" id="IPR012341">
    <property type="entry name" value="6hp_glycosidase-like_sf"/>
</dbReference>
<proteinExistence type="predicted"/>
<dbReference type="InterPro" id="IPR052566">
    <property type="entry name" value="Non-lysos_glucosylceramidase"/>
</dbReference>
<reference evidence="2" key="1">
    <citation type="submission" date="2017-05" db="UniProtKB">
        <authorList>
            <consortium name="EnsemblMetazoa"/>
        </authorList>
    </citation>
    <scope>IDENTIFICATION</scope>
</reference>
<name>A0A1X7SVA6_AMPQE</name>
<accession>A0A1X7SVA6</accession>
<dbReference type="eggNOG" id="ENOG502R0T2">
    <property type="taxonomic scope" value="Eukaryota"/>
</dbReference>
<evidence type="ECO:0000313" key="2">
    <source>
        <dbReference type="EnsemblMetazoa" id="Aqu2.1.05925_001"/>
    </source>
</evidence>
<dbReference type="InParanoid" id="A0A1X7SVA6"/>
<dbReference type="STRING" id="400682.A0A1X7SVA6"/>
<dbReference type="PANTHER" id="PTHR12654">
    <property type="entry name" value="BILE ACID BETA-GLUCOSIDASE-RELATED"/>
    <property type="match status" value="1"/>
</dbReference>
<dbReference type="Gene3D" id="1.50.10.10">
    <property type="match status" value="1"/>
</dbReference>
<dbReference type="GO" id="GO:0008422">
    <property type="term" value="F:beta-glucosidase activity"/>
    <property type="evidence" value="ECO:0007669"/>
    <property type="project" value="TreeGrafter"/>
</dbReference>
<dbReference type="InterPro" id="IPR006775">
    <property type="entry name" value="GH116_catalytic"/>
</dbReference>